<evidence type="ECO:0000313" key="2">
    <source>
        <dbReference type="RefSeq" id="XP_022957144.1"/>
    </source>
</evidence>
<dbReference type="PANTHER" id="PTHR37375:SF1">
    <property type="entry name" value="DUF2470 DOMAIN-CONTAINING PROTEIN"/>
    <property type="match status" value="1"/>
</dbReference>
<dbReference type="RefSeq" id="XP_022957144.1">
    <property type="nucleotide sequence ID" value="XM_023101376.1"/>
</dbReference>
<reference evidence="2" key="1">
    <citation type="submission" date="2025-08" db="UniProtKB">
        <authorList>
            <consortium name="RefSeq"/>
        </authorList>
    </citation>
    <scope>IDENTIFICATION</scope>
    <source>
        <tissue evidence="2">Young leaves</tissue>
    </source>
</reference>
<accession>A0A6J1H144</accession>
<dbReference type="InterPro" id="IPR012349">
    <property type="entry name" value="Split_barrel_FMN-bd"/>
</dbReference>
<dbReference type="AlphaFoldDB" id="A0A6J1H144"/>
<dbReference type="Gene3D" id="3.20.180.10">
    <property type="entry name" value="PNP-oxidase-like"/>
    <property type="match status" value="1"/>
</dbReference>
<organism evidence="1 2">
    <name type="scientific">Cucurbita moschata</name>
    <name type="common">Winter crookneck squash</name>
    <name type="synonym">Cucurbita pepo var. moschata</name>
    <dbReference type="NCBI Taxonomy" id="3662"/>
    <lineage>
        <taxon>Eukaryota</taxon>
        <taxon>Viridiplantae</taxon>
        <taxon>Streptophyta</taxon>
        <taxon>Embryophyta</taxon>
        <taxon>Tracheophyta</taxon>
        <taxon>Spermatophyta</taxon>
        <taxon>Magnoliopsida</taxon>
        <taxon>eudicotyledons</taxon>
        <taxon>Gunneridae</taxon>
        <taxon>Pentapetalae</taxon>
        <taxon>rosids</taxon>
        <taxon>fabids</taxon>
        <taxon>Cucurbitales</taxon>
        <taxon>Cucurbitaceae</taxon>
        <taxon>Cucurbiteae</taxon>
        <taxon>Cucurbita</taxon>
    </lineage>
</organism>
<dbReference type="InterPro" id="IPR037119">
    <property type="entry name" value="Haem_oxidase_HugZ-like_sf"/>
</dbReference>
<name>A0A6J1H144_CUCMO</name>
<dbReference type="Gene3D" id="2.30.110.10">
    <property type="entry name" value="Electron Transport, Fmn-binding Protein, Chain A"/>
    <property type="match status" value="1"/>
</dbReference>
<sequence length="309" mass="34598">MKKANKTALLTFAERCKNILASNWIGSLNTIKADAKGSKEDIHTSKVMYVIRKGRPYIWVPEKDLHNVNTIIDERGSFSVASPFPGPLAYLFRSLEKLPPRVALTGDITRLKSEKAQDAVERLRGAILSEQKAIEDFGSTASNVLNSSSLKYTSRSQHLKEFLEGNEEHVVYKFDVRSSMFIDSKGGMHEVDAEDFGTSKADSLAPFSAALIDGINQSDARRRALMLFCHVYFNANAKDAYILRVDRKGFDMLGKVPSLTVGDGFGQCEWKDFRFTLKNEATNIGDFCQQLMEMEEEVVKRITNYSGLG</sequence>
<dbReference type="GeneID" id="111458613"/>
<evidence type="ECO:0000313" key="1">
    <source>
        <dbReference type="Proteomes" id="UP000504609"/>
    </source>
</evidence>
<dbReference type="SUPFAM" id="SSF50475">
    <property type="entry name" value="FMN-binding split barrel"/>
    <property type="match status" value="1"/>
</dbReference>
<proteinExistence type="predicted"/>
<gene>
    <name evidence="2" type="primary">LOC111458613</name>
</gene>
<dbReference type="KEGG" id="cmos:111458613"/>
<dbReference type="Proteomes" id="UP000504609">
    <property type="component" value="Unplaced"/>
</dbReference>
<keyword evidence="1" id="KW-1185">Reference proteome</keyword>
<protein>
    <submittedName>
        <fullName evidence="2">Uncharacterized protein LOC111458613</fullName>
    </submittedName>
</protein>
<dbReference type="PANTHER" id="PTHR37375">
    <property type="entry name" value="EXPRESSED PROTEIN"/>
    <property type="match status" value="1"/>
</dbReference>